<evidence type="ECO:0000256" key="4">
    <source>
        <dbReference type="ARBA" id="ARBA00022807"/>
    </source>
</evidence>
<dbReference type="SUPFAM" id="SSF54001">
    <property type="entry name" value="Cysteine proteinases"/>
    <property type="match status" value="1"/>
</dbReference>
<keyword evidence="7" id="KW-1185">Reference proteome</keyword>
<dbReference type="PANTHER" id="PTHR47053:SF1">
    <property type="entry name" value="MUREIN DD-ENDOPEPTIDASE MEPH-RELATED"/>
    <property type="match status" value="1"/>
</dbReference>
<evidence type="ECO:0000256" key="3">
    <source>
        <dbReference type="ARBA" id="ARBA00022801"/>
    </source>
</evidence>
<comment type="caution">
    <text evidence="6">The sequence shown here is derived from an EMBL/GenBank/DDBJ whole genome shotgun (WGS) entry which is preliminary data.</text>
</comment>
<protein>
    <submittedName>
        <fullName evidence="6">NlpC/P60 family protein</fullName>
    </submittedName>
</protein>
<evidence type="ECO:0000313" key="7">
    <source>
        <dbReference type="Proteomes" id="UP000239872"/>
    </source>
</evidence>
<keyword evidence="2" id="KW-0645">Protease</keyword>
<dbReference type="AlphaFoldDB" id="A0A2S7SUZ9"/>
<keyword evidence="4" id="KW-0788">Thiol protease</keyword>
<dbReference type="InterPro" id="IPR051202">
    <property type="entry name" value="Peptidase_C40"/>
</dbReference>
<organism evidence="6 7">
    <name type="scientific">Flavipsychrobacter stenotrophus</name>
    <dbReference type="NCBI Taxonomy" id="2077091"/>
    <lineage>
        <taxon>Bacteria</taxon>
        <taxon>Pseudomonadati</taxon>
        <taxon>Bacteroidota</taxon>
        <taxon>Chitinophagia</taxon>
        <taxon>Chitinophagales</taxon>
        <taxon>Chitinophagaceae</taxon>
        <taxon>Flavipsychrobacter</taxon>
    </lineage>
</organism>
<feature type="domain" description="NlpC/P60" evidence="5">
    <location>
        <begin position="63"/>
        <end position="193"/>
    </location>
</feature>
<accession>A0A2S7SUZ9</accession>
<dbReference type="EMBL" id="PPSL01000003">
    <property type="protein sequence ID" value="PQJ10740.1"/>
    <property type="molecule type" value="Genomic_DNA"/>
</dbReference>
<dbReference type="GO" id="GO:0008234">
    <property type="term" value="F:cysteine-type peptidase activity"/>
    <property type="evidence" value="ECO:0007669"/>
    <property type="project" value="UniProtKB-KW"/>
</dbReference>
<dbReference type="Gene3D" id="3.90.1720.10">
    <property type="entry name" value="endopeptidase domain like (from Nostoc punctiforme)"/>
    <property type="match status" value="1"/>
</dbReference>
<dbReference type="GO" id="GO:0006508">
    <property type="term" value="P:proteolysis"/>
    <property type="evidence" value="ECO:0007669"/>
    <property type="project" value="UniProtKB-KW"/>
</dbReference>
<evidence type="ECO:0000259" key="5">
    <source>
        <dbReference type="PROSITE" id="PS51935"/>
    </source>
</evidence>
<evidence type="ECO:0000256" key="1">
    <source>
        <dbReference type="ARBA" id="ARBA00007074"/>
    </source>
</evidence>
<keyword evidence="3" id="KW-0378">Hydrolase</keyword>
<dbReference type="InterPro" id="IPR038765">
    <property type="entry name" value="Papain-like_cys_pep_sf"/>
</dbReference>
<dbReference type="Proteomes" id="UP000239872">
    <property type="component" value="Unassembled WGS sequence"/>
</dbReference>
<comment type="similarity">
    <text evidence="1">Belongs to the peptidase C40 family.</text>
</comment>
<dbReference type="Pfam" id="PF00877">
    <property type="entry name" value="NLPC_P60"/>
    <property type="match status" value="1"/>
</dbReference>
<reference evidence="6 7" key="1">
    <citation type="submission" date="2018-01" db="EMBL/GenBank/DDBJ databases">
        <title>A novel member of the phylum Bacteroidetes isolated from glacier ice.</title>
        <authorList>
            <person name="Liu Q."/>
            <person name="Xin Y.-H."/>
        </authorList>
    </citation>
    <scope>NUCLEOTIDE SEQUENCE [LARGE SCALE GENOMIC DNA]</scope>
    <source>
        <strain evidence="6 7">RB1R16</strain>
    </source>
</reference>
<gene>
    <name evidence="6" type="ORF">CJD36_012275</name>
</gene>
<dbReference type="PROSITE" id="PS51935">
    <property type="entry name" value="NLPC_P60"/>
    <property type="match status" value="1"/>
</dbReference>
<sequence length="194" mass="21702">MSIFYYFKSCHTLPFYWTDFSSVLCMRYYLSILAVVLLSCEPRPVPVKPAPITDTVIVQHVDSTLPQKVVAFAQTLIGTPYNYACSAPSTGFDCSGFINYVFHHFNIEVPRSSVDFTNVGTEVVLEKTQPGDLILFTGTNSKVRSVGHIGLIVSNDTSGISFIHSSSGIEQSVIITRINDRYMNRFVKVIRLMK</sequence>
<evidence type="ECO:0000313" key="6">
    <source>
        <dbReference type="EMBL" id="PQJ10740.1"/>
    </source>
</evidence>
<dbReference type="PANTHER" id="PTHR47053">
    <property type="entry name" value="MUREIN DD-ENDOPEPTIDASE MEPH-RELATED"/>
    <property type="match status" value="1"/>
</dbReference>
<dbReference type="InterPro" id="IPR000064">
    <property type="entry name" value="NLP_P60_dom"/>
</dbReference>
<evidence type="ECO:0000256" key="2">
    <source>
        <dbReference type="ARBA" id="ARBA00022670"/>
    </source>
</evidence>
<name>A0A2S7SUZ9_9BACT</name>
<proteinExistence type="inferred from homology"/>